<dbReference type="SUPFAM" id="SSF74788">
    <property type="entry name" value="Cullin repeat-like"/>
    <property type="match status" value="1"/>
</dbReference>
<dbReference type="EMBL" id="JACTNZ010000010">
    <property type="protein sequence ID" value="KAG5527641.1"/>
    <property type="molecule type" value="Genomic_DNA"/>
</dbReference>
<comment type="function">
    <text evidence="3">Component of the exocyst complex.</text>
</comment>
<dbReference type="InterPro" id="IPR046364">
    <property type="entry name" value="Exo70_C"/>
</dbReference>
<dbReference type="PANTHER" id="PTHR12542">
    <property type="entry name" value="EXOCYST COMPLEX PROTEIN EXO70"/>
    <property type="match status" value="1"/>
</dbReference>
<feature type="domain" description="Exocyst complex subunit Exo70 C-terminal" evidence="4">
    <location>
        <begin position="402"/>
        <end position="767"/>
    </location>
</feature>
<dbReference type="AlphaFoldDB" id="A0AAV6IG57"/>
<organism evidence="5 6">
    <name type="scientific">Rhododendron griersonianum</name>
    <dbReference type="NCBI Taxonomy" id="479676"/>
    <lineage>
        <taxon>Eukaryota</taxon>
        <taxon>Viridiplantae</taxon>
        <taxon>Streptophyta</taxon>
        <taxon>Embryophyta</taxon>
        <taxon>Tracheophyta</taxon>
        <taxon>Spermatophyta</taxon>
        <taxon>Magnoliopsida</taxon>
        <taxon>eudicotyledons</taxon>
        <taxon>Gunneridae</taxon>
        <taxon>Pentapetalae</taxon>
        <taxon>asterids</taxon>
        <taxon>Ericales</taxon>
        <taxon>Ericaceae</taxon>
        <taxon>Ericoideae</taxon>
        <taxon>Rhodoreae</taxon>
        <taxon>Rhododendron</taxon>
    </lineage>
</organism>
<evidence type="ECO:0000256" key="1">
    <source>
        <dbReference type="ARBA" id="ARBA00006756"/>
    </source>
</evidence>
<dbReference type="GO" id="GO:0000145">
    <property type="term" value="C:exocyst"/>
    <property type="evidence" value="ECO:0007669"/>
    <property type="project" value="InterPro"/>
</dbReference>
<keyword evidence="3" id="KW-0653">Protein transport</keyword>
<evidence type="ECO:0000313" key="6">
    <source>
        <dbReference type="Proteomes" id="UP000823749"/>
    </source>
</evidence>
<dbReference type="InterPro" id="IPR016159">
    <property type="entry name" value="Cullin_repeat-like_dom_sf"/>
</dbReference>
<evidence type="ECO:0000259" key="4">
    <source>
        <dbReference type="Pfam" id="PF03081"/>
    </source>
</evidence>
<keyword evidence="2 3" id="KW-0813">Transport</keyword>
<dbReference type="Gene3D" id="1.20.1280.170">
    <property type="entry name" value="Exocyst complex component Exo70"/>
    <property type="match status" value="1"/>
</dbReference>
<dbReference type="PANTHER" id="PTHR12542:SF49">
    <property type="entry name" value="EXOCYST SUBUNIT EXO70 FAMILY PROTEIN"/>
    <property type="match status" value="1"/>
</dbReference>
<comment type="caution">
    <text evidence="5">The sequence shown here is derived from an EMBL/GenBank/DDBJ whole genome shotgun (WGS) entry which is preliminary data.</text>
</comment>
<evidence type="ECO:0000313" key="5">
    <source>
        <dbReference type="EMBL" id="KAG5527641.1"/>
    </source>
</evidence>
<dbReference type="GO" id="GO:0006887">
    <property type="term" value="P:exocytosis"/>
    <property type="evidence" value="ECO:0007669"/>
    <property type="project" value="UniProtKB-KW"/>
</dbReference>
<dbReference type="GO" id="GO:0015031">
    <property type="term" value="P:protein transport"/>
    <property type="evidence" value="ECO:0007669"/>
    <property type="project" value="UniProtKB-KW"/>
</dbReference>
<proteinExistence type="inferred from homology"/>
<evidence type="ECO:0000256" key="3">
    <source>
        <dbReference type="RuleBase" id="RU365026"/>
    </source>
</evidence>
<name>A0AAV6IG57_9ERIC</name>
<protein>
    <recommendedName>
        <fullName evidence="3">Exocyst subunit Exo70 family protein</fullName>
    </recommendedName>
</protein>
<reference evidence="5" key="1">
    <citation type="submission" date="2020-08" db="EMBL/GenBank/DDBJ databases">
        <title>Plant Genome Project.</title>
        <authorList>
            <person name="Zhang R.-G."/>
        </authorList>
    </citation>
    <scope>NUCLEOTIDE SEQUENCE</scope>
    <source>
        <strain evidence="5">WSP0</strain>
        <tissue evidence="5">Leaf</tissue>
    </source>
</reference>
<dbReference type="InterPro" id="IPR004140">
    <property type="entry name" value="Exo70"/>
</dbReference>
<gene>
    <name evidence="5" type="ORF">RHGRI_028536</name>
</gene>
<accession>A0AAV6IG57</accession>
<dbReference type="Proteomes" id="UP000823749">
    <property type="component" value="Chromosome 10"/>
</dbReference>
<keyword evidence="3" id="KW-0268">Exocytosis</keyword>
<dbReference type="GO" id="GO:0005546">
    <property type="term" value="F:phosphatidylinositol-4,5-bisphosphate binding"/>
    <property type="evidence" value="ECO:0007669"/>
    <property type="project" value="InterPro"/>
</dbReference>
<dbReference type="Pfam" id="PF20669">
    <property type="entry name" value="Exo70_N"/>
    <property type="match status" value="1"/>
</dbReference>
<evidence type="ECO:0000256" key="2">
    <source>
        <dbReference type="ARBA" id="ARBA00022448"/>
    </source>
</evidence>
<dbReference type="Pfam" id="PF03081">
    <property type="entry name" value="Exo70_C"/>
    <property type="match status" value="1"/>
</dbReference>
<keyword evidence="6" id="KW-1185">Reference proteome</keyword>
<sequence length="782" mass="89423">MPFNNYARRLIAWLGGVTLEHVPRGENKQADALAKLASILAFPDQETHVPICRSWVIPPIFDDEDNGEREVNVVSVLEIETEDWRQPLIDYLQHGKLPDDPHRRADVLVLGFLFVCNLYAMGDCKPGTPTLEGEEDLIAAAQQIVIALETRRNLTSDARKILADLGTQLSSITKLSENKKEDEEVEEEEGLGEIKERLNIVRDKVMNWEVDESMIWDCGSEEAYDYVKAVDEAQKLIETLESLCLDRDGEESELLRRAHDVVHTAMVRLEEEFRHMLVQNRQPFVEPEHVSFRSSEEDVENEGSIISIGEESVEDSVPRDSISRRSLGDFVFDLVHPSVIPDLKCIAKLMFASSYDRECTQAFISVQKDALDDCLFMLEVEKLSIEDVLKMEWGALNSQIRRWIWVMKVFVRVYLASEKRLSDQVFGGFDSCSSICFVEASKSSLLQMLNFGEAIALGPRQPEKLVRILGMYEVLADLIPDIDALYAVEIDSCVRNECQDLLRRLGYCVKATFLEFENLVALNTSTSPFPGGGIHHLTRYVMNYIRTLTDYSETLNLLLKDSGKETSVSFSPDLNPTVEDNSSIRSSFCVSPTALHFRSLISTLLCNLDDKSKLYKEDSLRHLFLMNNIHYMTQKVKDSELRTILGDEWIRKHNWKFQQQAMNYERATWSSILSLLRDEGIHHPGSNSVSRTLLKERMQGFYVAFEEVYKIQTAWLIPDVQLREDLRISTSVKVIQAYRTFVGRHCGNLSDKSIKYSADDLENFLLDLFEGSPRSLHSSHWK</sequence>
<comment type="similarity">
    <text evidence="1 3">Belongs to the EXO70 family.</text>
</comment>